<dbReference type="EMBL" id="JBBDGN010000001">
    <property type="protein sequence ID" value="MEJ1090386.1"/>
    <property type="molecule type" value="Genomic_DNA"/>
</dbReference>
<evidence type="ECO:0000259" key="4">
    <source>
        <dbReference type="PROSITE" id="PS50932"/>
    </source>
</evidence>
<proteinExistence type="predicted"/>
<evidence type="ECO:0000256" key="2">
    <source>
        <dbReference type="ARBA" id="ARBA00023125"/>
    </source>
</evidence>
<evidence type="ECO:0000256" key="3">
    <source>
        <dbReference type="ARBA" id="ARBA00023163"/>
    </source>
</evidence>
<dbReference type="RefSeq" id="WP_337316704.1">
    <property type="nucleotide sequence ID" value="NZ_JBBDGN010000001.1"/>
</dbReference>
<dbReference type="PANTHER" id="PTHR30146">
    <property type="entry name" value="LACI-RELATED TRANSCRIPTIONAL REPRESSOR"/>
    <property type="match status" value="1"/>
</dbReference>
<dbReference type="CDD" id="cd01392">
    <property type="entry name" value="HTH_LacI"/>
    <property type="match status" value="1"/>
</dbReference>
<dbReference type="Gene3D" id="1.10.260.40">
    <property type="entry name" value="lambda repressor-like DNA-binding domains"/>
    <property type="match status" value="1"/>
</dbReference>
<accession>A0ABU8LIG9</accession>
<protein>
    <submittedName>
        <fullName evidence="5">Substrate-binding domain-containing protein</fullName>
    </submittedName>
</protein>
<dbReference type="SUPFAM" id="SSF47413">
    <property type="entry name" value="lambda repressor-like DNA-binding domains"/>
    <property type="match status" value="1"/>
</dbReference>
<keyword evidence="1" id="KW-0805">Transcription regulation</keyword>
<dbReference type="Pfam" id="PF13377">
    <property type="entry name" value="Peripla_BP_3"/>
    <property type="match status" value="1"/>
</dbReference>
<dbReference type="PROSITE" id="PS50932">
    <property type="entry name" value="HTH_LACI_2"/>
    <property type="match status" value="1"/>
</dbReference>
<organism evidence="5 6">
    <name type="scientific">Microbacterium istanbulense</name>
    <dbReference type="NCBI Taxonomy" id="3122049"/>
    <lineage>
        <taxon>Bacteria</taxon>
        <taxon>Bacillati</taxon>
        <taxon>Actinomycetota</taxon>
        <taxon>Actinomycetes</taxon>
        <taxon>Micrococcales</taxon>
        <taxon>Microbacteriaceae</taxon>
        <taxon>Microbacterium</taxon>
    </lineage>
</organism>
<feature type="domain" description="HTH lacI-type" evidence="4">
    <location>
        <begin position="3"/>
        <end position="57"/>
    </location>
</feature>
<evidence type="ECO:0000313" key="5">
    <source>
        <dbReference type="EMBL" id="MEJ1090386.1"/>
    </source>
</evidence>
<dbReference type="Pfam" id="PF00356">
    <property type="entry name" value="LacI"/>
    <property type="match status" value="1"/>
</dbReference>
<dbReference type="SUPFAM" id="SSF53822">
    <property type="entry name" value="Periplasmic binding protein-like I"/>
    <property type="match status" value="1"/>
</dbReference>
<evidence type="ECO:0000313" key="6">
    <source>
        <dbReference type="Proteomes" id="UP001366085"/>
    </source>
</evidence>
<comment type="caution">
    <text evidence="5">The sequence shown here is derived from an EMBL/GenBank/DDBJ whole genome shotgun (WGS) entry which is preliminary data.</text>
</comment>
<dbReference type="InterPro" id="IPR046335">
    <property type="entry name" value="LacI/GalR-like_sensor"/>
</dbReference>
<dbReference type="PROSITE" id="PS00356">
    <property type="entry name" value="HTH_LACI_1"/>
    <property type="match status" value="1"/>
</dbReference>
<dbReference type="InterPro" id="IPR010982">
    <property type="entry name" value="Lambda_DNA-bd_dom_sf"/>
</dbReference>
<sequence length="332" mass="35291">MPASVKDVAAAAGVSASTVSNYLNHPEVLSARSTERVRAAIERLGYVPNESARQLRAGAGKAIALILLDAWLPYFSELSRGVEDVTREDGWSLFFSNSGRDAQQEQRNIDMFEAHRARGIIIYPLGEVTPRLEQLNRRGIRSVIVGPAHGAPSIGSVPFDDHGGGMLAGRHLLETGRRRIVFIGDPAAAQTADRLAGLRAATAGTDAEVSVIEESGFTMTTGLRAAERLLQAPQRPDAVFAANDMVAIGVQTALLRAGISVPDDVAIVGFDDVVEAPQALVPLTTIRQPAYEIGRTAASTLLHRLEHPSEPFPAAAPPFAAELVVRASTGRA</sequence>
<dbReference type="Proteomes" id="UP001366085">
    <property type="component" value="Unassembled WGS sequence"/>
</dbReference>
<dbReference type="InterPro" id="IPR028082">
    <property type="entry name" value="Peripla_BP_I"/>
</dbReference>
<dbReference type="SMART" id="SM00354">
    <property type="entry name" value="HTH_LACI"/>
    <property type="match status" value="1"/>
</dbReference>
<name>A0ABU8LIG9_9MICO</name>
<dbReference type="PANTHER" id="PTHR30146:SF109">
    <property type="entry name" value="HTH-TYPE TRANSCRIPTIONAL REGULATOR GALS"/>
    <property type="match status" value="1"/>
</dbReference>
<dbReference type="InterPro" id="IPR000843">
    <property type="entry name" value="HTH_LacI"/>
</dbReference>
<keyword evidence="2" id="KW-0238">DNA-binding</keyword>
<reference evidence="5 6" key="1">
    <citation type="submission" date="2024-02" db="EMBL/GenBank/DDBJ databases">
        <authorList>
            <person name="Saticioglu I.B."/>
        </authorList>
    </citation>
    <scope>NUCLEOTIDE SEQUENCE [LARGE SCALE GENOMIC DNA]</scope>
    <source>
        <strain evidence="5 6">Mu-43</strain>
    </source>
</reference>
<keyword evidence="3" id="KW-0804">Transcription</keyword>
<gene>
    <name evidence="5" type="ORF">WDU93_01675</name>
</gene>
<evidence type="ECO:0000256" key="1">
    <source>
        <dbReference type="ARBA" id="ARBA00023015"/>
    </source>
</evidence>
<dbReference type="Gene3D" id="3.40.50.2300">
    <property type="match status" value="2"/>
</dbReference>
<keyword evidence="6" id="KW-1185">Reference proteome</keyword>